<sequence>MSLFLKLNYAGLVPDIRCDIDPSGRTDLLKILDVAENNGHITILGSKAEFKEDAILDVSSDGIKMISSSIGQEPLLLVPVHMIASVGYVKEEELNIVPLKIGLNNENFDLAVIYTRTEVSRYT</sequence>
<evidence type="ECO:0000313" key="1">
    <source>
        <dbReference type="Proteomes" id="UP000887579"/>
    </source>
</evidence>
<evidence type="ECO:0000313" key="2">
    <source>
        <dbReference type="WBParaSite" id="ES5_v2.g9447.t1"/>
    </source>
</evidence>
<proteinExistence type="predicted"/>
<reference evidence="2" key="1">
    <citation type="submission" date="2022-11" db="UniProtKB">
        <authorList>
            <consortium name="WormBaseParasite"/>
        </authorList>
    </citation>
    <scope>IDENTIFICATION</scope>
</reference>
<accession>A0AC34GWI3</accession>
<dbReference type="Proteomes" id="UP000887579">
    <property type="component" value="Unplaced"/>
</dbReference>
<dbReference type="WBParaSite" id="ES5_v2.g9447.t1">
    <property type="protein sequence ID" value="ES5_v2.g9447.t1"/>
    <property type="gene ID" value="ES5_v2.g9447"/>
</dbReference>
<name>A0AC34GWI3_9BILA</name>
<organism evidence="1 2">
    <name type="scientific">Panagrolaimus sp. ES5</name>
    <dbReference type="NCBI Taxonomy" id="591445"/>
    <lineage>
        <taxon>Eukaryota</taxon>
        <taxon>Metazoa</taxon>
        <taxon>Ecdysozoa</taxon>
        <taxon>Nematoda</taxon>
        <taxon>Chromadorea</taxon>
        <taxon>Rhabditida</taxon>
        <taxon>Tylenchina</taxon>
        <taxon>Panagrolaimomorpha</taxon>
        <taxon>Panagrolaimoidea</taxon>
        <taxon>Panagrolaimidae</taxon>
        <taxon>Panagrolaimus</taxon>
    </lineage>
</organism>
<protein>
    <submittedName>
        <fullName evidence="2">Uncharacterized protein</fullName>
    </submittedName>
</protein>